<evidence type="ECO:0000313" key="1">
    <source>
        <dbReference type="EMBL" id="KAJ7539856.1"/>
    </source>
</evidence>
<evidence type="ECO:0000313" key="2">
    <source>
        <dbReference type="Proteomes" id="UP001162992"/>
    </source>
</evidence>
<gene>
    <name evidence="1" type="ORF">O6H91_11G112300</name>
</gene>
<sequence>MINNNAGDFWGYSITRRPKSLQLSTPLAMAITPPLELQPMSNTGLLGMFHHKKAEETATEALAHGQAAHTNVIGTDYGTVPPIVAPEKPHEQGGLVGKLHKNENPSSSSSSSEDESGVKKERKSKKRGMKKKNRNILPGEKIEDDDAAAIVSTAPGAIGVKKFGLL</sequence>
<name>A0ACC2CD10_DIPCM</name>
<reference evidence="2" key="1">
    <citation type="journal article" date="2024" name="Proc. Natl. Acad. Sci. U.S.A.">
        <title>Extraordinary preservation of gene collinearity over three hundred million years revealed in homosporous lycophytes.</title>
        <authorList>
            <person name="Li C."/>
            <person name="Wickell D."/>
            <person name="Kuo L.Y."/>
            <person name="Chen X."/>
            <person name="Nie B."/>
            <person name="Liao X."/>
            <person name="Peng D."/>
            <person name="Ji J."/>
            <person name="Jenkins J."/>
            <person name="Williams M."/>
            <person name="Shu S."/>
            <person name="Plott C."/>
            <person name="Barry K."/>
            <person name="Rajasekar S."/>
            <person name="Grimwood J."/>
            <person name="Han X."/>
            <person name="Sun S."/>
            <person name="Hou Z."/>
            <person name="He W."/>
            <person name="Dai G."/>
            <person name="Sun C."/>
            <person name="Schmutz J."/>
            <person name="Leebens-Mack J.H."/>
            <person name="Li F.W."/>
            <person name="Wang L."/>
        </authorList>
    </citation>
    <scope>NUCLEOTIDE SEQUENCE [LARGE SCALE GENOMIC DNA]</scope>
    <source>
        <strain evidence="2">cv. PW_Plant_1</strain>
    </source>
</reference>
<organism evidence="1 2">
    <name type="scientific">Diphasiastrum complanatum</name>
    <name type="common">Issler's clubmoss</name>
    <name type="synonym">Lycopodium complanatum</name>
    <dbReference type="NCBI Taxonomy" id="34168"/>
    <lineage>
        <taxon>Eukaryota</taxon>
        <taxon>Viridiplantae</taxon>
        <taxon>Streptophyta</taxon>
        <taxon>Embryophyta</taxon>
        <taxon>Tracheophyta</taxon>
        <taxon>Lycopodiopsida</taxon>
        <taxon>Lycopodiales</taxon>
        <taxon>Lycopodiaceae</taxon>
        <taxon>Lycopodioideae</taxon>
        <taxon>Diphasiastrum</taxon>
    </lineage>
</organism>
<keyword evidence="2" id="KW-1185">Reference proteome</keyword>
<protein>
    <submittedName>
        <fullName evidence="1">Uncharacterized protein</fullName>
    </submittedName>
</protein>
<accession>A0ACC2CD10</accession>
<proteinExistence type="predicted"/>
<comment type="caution">
    <text evidence="1">The sequence shown here is derived from an EMBL/GenBank/DDBJ whole genome shotgun (WGS) entry which is preliminary data.</text>
</comment>
<dbReference type="Proteomes" id="UP001162992">
    <property type="component" value="Chromosome 11"/>
</dbReference>
<dbReference type="EMBL" id="CM055102">
    <property type="protein sequence ID" value="KAJ7539856.1"/>
    <property type="molecule type" value="Genomic_DNA"/>
</dbReference>